<feature type="transmembrane region" description="Helical" evidence="1">
    <location>
        <begin position="68"/>
        <end position="89"/>
    </location>
</feature>
<gene>
    <name evidence="2" type="ORF">C7B65_03870</name>
</gene>
<dbReference type="RefSeq" id="WP_073069571.1">
    <property type="nucleotide sequence ID" value="NZ_MPPI01000002.1"/>
</dbReference>
<dbReference type="EMBL" id="PVWG01000002">
    <property type="protein sequence ID" value="PSB21722.1"/>
    <property type="molecule type" value="Genomic_DNA"/>
</dbReference>
<dbReference type="OrthoDB" id="488264at2"/>
<keyword evidence="1" id="KW-0812">Transmembrane</keyword>
<dbReference type="STRING" id="1920490.GCA_001895925_01764"/>
<evidence type="ECO:0000256" key="1">
    <source>
        <dbReference type="SAM" id="Phobius"/>
    </source>
</evidence>
<name>A0A2T1DMN5_9CYAN</name>
<keyword evidence="3" id="KW-1185">Reference proteome</keyword>
<evidence type="ECO:0000313" key="3">
    <source>
        <dbReference type="Proteomes" id="UP000238634"/>
    </source>
</evidence>
<keyword evidence="1" id="KW-0472">Membrane</keyword>
<dbReference type="Proteomes" id="UP000238634">
    <property type="component" value="Unassembled WGS sequence"/>
</dbReference>
<reference evidence="2 3" key="1">
    <citation type="submission" date="2018-02" db="EMBL/GenBank/DDBJ databases">
        <authorList>
            <person name="Cohen D.B."/>
            <person name="Kent A.D."/>
        </authorList>
    </citation>
    <scope>NUCLEOTIDE SEQUENCE [LARGE SCALE GENOMIC DNA]</scope>
    <source>
        <strain evidence="2 3">ULC007</strain>
    </source>
</reference>
<organism evidence="2 3">
    <name type="scientific">Phormidesmis priestleyi ULC007</name>
    <dbReference type="NCBI Taxonomy" id="1920490"/>
    <lineage>
        <taxon>Bacteria</taxon>
        <taxon>Bacillati</taxon>
        <taxon>Cyanobacteriota</taxon>
        <taxon>Cyanophyceae</taxon>
        <taxon>Leptolyngbyales</taxon>
        <taxon>Leptolyngbyaceae</taxon>
        <taxon>Phormidesmis</taxon>
    </lineage>
</organism>
<keyword evidence="1" id="KW-1133">Transmembrane helix</keyword>
<evidence type="ECO:0000313" key="2">
    <source>
        <dbReference type="EMBL" id="PSB21722.1"/>
    </source>
</evidence>
<dbReference type="AlphaFoldDB" id="A0A2T1DMN5"/>
<proteinExistence type="predicted"/>
<comment type="caution">
    <text evidence="2">The sequence shown here is derived from an EMBL/GenBank/DDBJ whole genome shotgun (WGS) entry which is preliminary data.</text>
</comment>
<reference evidence="2 3" key="2">
    <citation type="submission" date="2018-03" db="EMBL/GenBank/DDBJ databases">
        <title>The ancient ancestry and fast evolution of plastids.</title>
        <authorList>
            <person name="Moore K.R."/>
            <person name="Magnabosco C."/>
            <person name="Momper L."/>
            <person name="Gold D.A."/>
            <person name="Bosak T."/>
            <person name="Fournier G.P."/>
        </authorList>
    </citation>
    <scope>NUCLEOTIDE SEQUENCE [LARGE SCALE GENOMIC DNA]</scope>
    <source>
        <strain evidence="2 3">ULC007</strain>
    </source>
</reference>
<protein>
    <submittedName>
        <fullName evidence="2">Uncharacterized protein</fullName>
    </submittedName>
</protein>
<sequence>MNLPSVYLRSLFLTSLVSFLTPLLLVGSTIAGLMLLGLIPGLDAFSQWSSGAILTFLQTFGSGKALEGSLVIGGACGVVGALFDTYIFYRHSNFR</sequence>
<accession>A0A2T1DMN5</accession>